<feature type="transmembrane region" description="Helical" evidence="1">
    <location>
        <begin position="163"/>
        <end position="184"/>
    </location>
</feature>
<reference evidence="2 3" key="1">
    <citation type="submission" date="2019-07" db="EMBL/GenBank/DDBJ databases">
        <title>Whole genome shotgun sequence of Lactobacillus zymae NBRC 107157.</title>
        <authorList>
            <person name="Hosoyama A."/>
            <person name="Uohara A."/>
            <person name="Ohji S."/>
            <person name="Ichikawa N."/>
        </authorList>
    </citation>
    <scope>NUCLEOTIDE SEQUENCE [LARGE SCALE GENOMIC DNA]</scope>
    <source>
        <strain evidence="2 3">NBRC 107157</strain>
    </source>
</reference>
<feature type="transmembrane region" description="Helical" evidence="1">
    <location>
        <begin position="135"/>
        <end position="157"/>
    </location>
</feature>
<gene>
    <name evidence="2" type="ORF">LZY01_18970</name>
</gene>
<evidence type="ECO:0000313" key="2">
    <source>
        <dbReference type="EMBL" id="GEO72729.1"/>
    </source>
</evidence>
<accession>A0ABQ0WY00</accession>
<proteinExistence type="predicted"/>
<keyword evidence="1" id="KW-0812">Transmembrane</keyword>
<keyword evidence="3" id="KW-1185">Reference proteome</keyword>
<evidence type="ECO:0000313" key="3">
    <source>
        <dbReference type="Proteomes" id="UP000321794"/>
    </source>
</evidence>
<keyword evidence="1" id="KW-0472">Membrane</keyword>
<organism evidence="2 3">
    <name type="scientific">Levilactobacillus zymae</name>
    <dbReference type="NCBI Taxonomy" id="267363"/>
    <lineage>
        <taxon>Bacteria</taxon>
        <taxon>Bacillati</taxon>
        <taxon>Bacillota</taxon>
        <taxon>Bacilli</taxon>
        <taxon>Lactobacillales</taxon>
        <taxon>Lactobacillaceae</taxon>
        <taxon>Levilactobacillus</taxon>
    </lineage>
</organism>
<comment type="caution">
    <text evidence="2">The sequence shown here is derived from an EMBL/GenBank/DDBJ whole genome shotgun (WGS) entry which is preliminary data.</text>
</comment>
<dbReference type="RefSeq" id="WP_057730106.1">
    <property type="nucleotide sequence ID" value="NZ_BJZK01000026.1"/>
</dbReference>
<dbReference type="EMBL" id="BJZK01000026">
    <property type="protein sequence ID" value="GEO72729.1"/>
    <property type="molecule type" value="Genomic_DNA"/>
</dbReference>
<dbReference type="Proteomes" id="UP000321794">
    <property type="component" value="Unassembled WGS sequence"/>
</dbReference>
<keyword evidence="1" id="KW-1133">Transmembrane helix</keyword>
<sequence>MTETLRSATPQDVHNTYTQAQAFSHQTTWNQPKYSWQIENVQQLQQMSMVDLTSHLKQLLAAQFALDNLKQAHQQRTANFIQNYRQTKDRVNADFKTYTWQVQHPTLRAYFQQNQTDHLPVEEKINNADTRFAKYGLLGIIILTIVLSLNTGTYLFLNSTWTGLAIVALLLICFIAFVLLYFFAKLHLPFSQPIPFYRNHRIRALKRRIAKTDDRFCRENDRYNQSKLKTEFKYDESLQANRSVYVEQMAAEQTDTARYLQGYAQTIKAQIGYFPPHDTHDMRHLLYVYTAFLDGRATTWQEATTYIDQQEQLHHMQQTLVAEIRSAKQAITDSISQASQTITKEIFRNTVAINGLGQNIREQTQTINEWNSIQTSIMDYQTELLKNNNRKIGADI</sequence>
<evidence type="ECO:0000256" key="1">
    <source>
        <dbReference type="SAM" id="Phobius"/>
    </source>
</evidence>
<name>A0ABQ0WY00_9LACO</name>
<protein>
    <submittedName>
        <fullName evidence="2">Uncharacterized protein</fullName>
    </submittedName>
</protein>